<dbReference type="STRING" id="307972.A0A2G8JJN9"/>
<gene>
    <name evidence="8" type="ORF">BSL78_27246</name>
</gene>
<organism evidence="8 9">
    <name type="scientific">Stichopus japonicus</name>
    <name type="common">Sea cucumber</name>
    <dbReference type="NCBI Taxonomy" id="307972"/>
    <lineage>
        <taxon>Eukaryota</taxon>
        <taxon>Metazoa</taxon>
        <taxon>Echinodermata</taxon>
        <taxon>Eleutherozoa</taxon>
        <taxon>Echinozoa</taxon>
        <taxon>Holothuroidea</taxon>
        <taxon>Aspidochirotacea</taxon>
        <taxon>Aspidochirotida</taxon>
        <taxon>Stichopodidae</taxon>
        <taxon>Apostichopus</taxon>
    </lineage>
</organism>
<feature type="domain" description="Neurotransmitter-gated ion-channel ligand-binding" evidence="6">
    <location>
        <begin position="11"/>
        <end position="79"/>
    </location>
</feature>
<evidence type="ECO:0000256" key="2">
    <source>
        <dbReference type="ARBA" id="ARBA00022692"/>
    </source>
</evidence>
<dbReference type="GO" id="GO:0004888">
    <property type="term" value="F:transmembrane signaling receptor activity"/>
    <property type="evidence" value="ECO:0007669"/>
    <property type="project" value="InterPro"/>
</dbReference>
<sequence>MSIASPGRGVLLLTSDGTVSLSTTIVLSTKCSLMVQYFPYDTQLCPLYFFPENQPSDKISLISSSPIDATAKDDINEWTVVNSTSNNGEYLLPGLTPNNSTSLLSYGVYCLFLQRDPSYYISTLVIPSSVLSLLAFATFCLPPDCGERISLGVSMVLGLTVFQLLVADILPTTKGLPILQSVPK</sequence>
<dbReference type="PROSITE" id="PS00236">
    <property type="entry name" value="NEUROTR_ION_CHANNEL"/>
    <property type="match status" value="1"/>
</dbReference>
<name>A0A2G8JJN9_STIJA</name>
<dbReference type="EMBL" id="MRZV01001785">
    <property type="protein sequence ID" value="PIK35929.1"/>
    <property type="molecule type" value="Genomic_DNA"/>
</dbReference>
<proteinExistence type="predicted"/>
<dbReference type="Gene3D" id="2.70.170.10">
    <property type="entry name" value="Neurotransmitter-gated ion-channel ligand-binding domain"/>
    <property type="match status" value="1"/>
</dbReference>
<keyword evidence="9" id="KW-1185">Reference proteome</keyword>
<dbReference type="InterPro" id="IPR018000">
    <property type="entry name" value="Neurotransmitter_ion_chnl_CS"/>
</dbReference>
<keyword evidence="3 5" id="KW-1133">Transmembrane helix</keyword>
<comment type="subcellular location">
    <subcellularLocation>
        <location evidence="1">Membrane</location>
        <topology evidence="1">Multi-pass membrane protein</topology>
    </subcellularLocation>
</comment>
<dbReference type="PANTHER" id="PTHR18945">
    <property type="entry name" value="NEUROTRANSMITTER GATED ION CHANNEL"/>
    <property type="match status" value="1"/>
</dbReference>
<dbReference type="Proteomes" id="UP000230750">
    <property type="component" value="Unassembled WGS sequence"/>
</dbReference>
<dbReference type="InterPro" id="IPR006029">
    <property type="entry name" value="Neurotrans-gated_channel_TM"/>
</dbReference>
<dbReference type="GO" id="GO:0005230">
    <property type="term" value="F:extracellular ligand-gated monoatomic ion channel activity"/>
    <property type="evidence" value="ECO:0007669"/>
    <property type="project" value="InterPro"/>
</dbReference>
<dbReference type="InterPro" id="IPR036734">
    <property type="entry name" value="Neur_chan_lig-bd_sf"/>
</dbReference>
<dbReference type="CDD" id="cd19051">
    <property type="entry name" value="LGIC_TM_cation"/>
    <property type="match status" value="1"/>
</dbReference>
<evidence type="ECO:0008006" key="10">
    <source>
        <dbReference type="Google" id="ProtNLM"/>
    </source>
</evidence>
<evidence type="ECO:0000256" key="3">
    <source>
        <dbReference type="ARBA" id="ARBA00022989"/>
    </source>
</evidence>
<comment type="caution">
    <text evidence="8">The sequence shown here is derived from an EMBL/GenBank/DDBJ whole genome shotgun (WGS) entry which is preliminary data.</text>
</comment>
<dbReference type="Pfam" id="PF02932">
    <property type="entry name" value="Neur_chan_memb"/>
    <property type="match status" value="1"/>
</dbReference>
<feature type="transmembrane region" description="Helical" evidence="5">
    <location>
        <begin position="151"/>
        <end position="170"/>
    </location>
</feature>
<accession>A0A2G8JJN9</accession>
<dbReference type="InterPro" id="IPR006201">
    <property type="entry name" value="Neur_channel"/>
</dbReference>
<feature type="transmembrane region" description="Helical" evidence="5">
    <location>
        <begin position="119"/>
        <end position="139"/>
    </location>
</feature>
<dbReference type="SUPFAM" id="SSF90112">
    <property type="entry name" value="Neurotransmitter-gated ion-channel transmembrane pore"/>
    <property type="match status" value="1"/>
</dbReference>
<protein>
    <recommendedName>
        <fullName evidence="10">Neurotransmitter-gated ion-channel ligand-binding domain-containing protein</fullName>
    </recommendedName>
</protein>
<feature type="domain" description="Neurotransmitter-gated ion-channel transmembrane" evidence="7">
    <location>
        <begin position="124"/>
        <end position="173"/>
    </location>
</feature>
<keyword evidence="4 5" id="KW-0472">Membrane</keyword>
<dbReference type="InterPro" id="IPR038050">
    <property type="entry name" value="Neuro_actylchol_rec"/>
</dbReference>
<evidence type="ECO:0000256" key="5">
    <source>
        <dbReference type="SAM" id="Phobius"/>
    </source>
</evidence>
<dbReference type="OrthoDB" id="5975154at2759"/>
<dbReference type="SUPFAM" id="SSF63712">
    <property type="entry name" value="Nicotinic receptor ligand binding domain-like"/>
    <property type="match status" value="1"/>
</dbReference>
<evidence type="ECO:0000313" key="9">
    <source>
        <dbReference type="Proteomes" id="UP000230750"/>
    </source>
</evidence>
<evidence type="ECO:0000256" key="1">
    <source>
        <dbReference type="ARBA" id="ARBA00004141"/>
    </source>
</evidence>
<evidence type="ECO:0000259" key="6">
    <source>
        <dbReference type="Pfam" id="PF02931"/>
    </source>
</evidence>
<dbReference type="InterPro" id="IPR036719">
    <property type="entry name" value="Neuro-gated_channel_TM_sf"/>
</dbReference>
<evidence type="ECO:0000313" key="8">
    <source>
        <dbReference type="EMBL" id="PIK35929.1"/>
    </source>
</evidence>
<dbReference type="Pfam" id="PF02931">
    <property type="entry name" value="Neur_chan_LBD"/>
    <property type="match status" value="1"/>
</dbReference>
<dbReference type="AlphaFoldDB" id="A0A2G8JJN9"/>
<evidence type="ECO:0000256" key="4">
    <source>
        <dbReference type="ARBA" id="ARBA00023136"/>
    </source>
</evidence>
<reference evidence="8 9" key="1">
    <citation type="journal article" date="2017" name="PLoS Biol.">
        <title>The sea cucumber genome provides insights into morphological evolution and visceral regeneration.</title>
        <authorList>
            <person name="Zhang X."/>
            <person name="Sun L."/>
            <person name="Yuan J."/>
            <person name="Sun Y."/>
            <person name="Gao Y."/>
            <person name="Zhang L."/>
            <person name="Li S."/>
            <person name="Dai H."/>
            <person name="Hamel J.F."/>
            <person name="Liu C."/>
            <person name="Yu Y."/>
            <person name="Liu S."/>
            <person name="Lin W."/>
            <person name="Guo K."/>
            <person name="Jin S."/>
            <person name="Xu P."/>
            <person name="Storey K.B."/>
            <person name="Huan P."/>
            <person name="Zhang T."/>
            <person name="Zhou Y."/>
            <person name="Zhang J."/>
            <person name="Lin C."/>
            <person name="Li X."/>
            <person name="Xing L."/>
            <person name="Huo D."/>
            <person name="Sun M."/>
            <person name="Wang L."/>
            <person name="Mercier A."/>
            <person name="Li F."/>
            <person name="Yang H."/>
            <person name="Xiang J."/>
        </authorList>
    </citation>
    <scope>NUCLEOTIDE SEQUENCE [LARGE SCALE GENOMIC DNA]</scope>
    <source>
        <strain evidence="8">Shaxun</strain>
        <tissue evidence="8">Muscle</tissue>
    </source>
</reference>
<evidence type="ECO:0000259" key="7">
    <source>
        <dbReference type="Pfam" id="PF02932"/>
    </source>
</evidence>
<keyword evidence="2 5" id="KW-0812">Transmembrane</keyword>
<dbReference type="Gene3D" id="1.20.58.390">
    <property type="entry name" value="Neurotransmitter-gated ion-channel transmembrane domain"/>
    <property type="match status" value="1"/>
</dbReference>
<dbReference type="GO" id="GO:0016020">
    <property type="term" value="C:membrane"/>
    <property type="evidence" value="ECO:0007669"/>
    <property type="project" value="UniProtKB-SubCell"/>
</dbReference>
<dbReference type="InterPro" id="IPR006202">
    <property type="entry name" value="Neur_chan_lig-bd"/>
</dbReference>